<evidence type="ECO:0000313" key="4">
    <source>
        <dbReference type="Proteomes" id="UP000188912"/>
    </source>
</evidence>
<dbReference type="Pfam" id="PF07486">
    <property type="entry name" value="Hydrolase_2"/>
    <property type="match status" value="1"/>
</dbReference>
<dbReference type="PROSITE" id="PS51257">
    <property type="entry name" value="PROKAR_LIPOPROTEIN"/>
    <property type="match status" value="1"/>
</dbReference>
<proteinExistence type="predicted"/>
<dbReference type="KEGG" id="thd:BHV28_15580"/>
<reference evidence="3 4" key="2">
    <citation type="journal article" date="2016" name="Sci. Rep.">
        <title>The genome of Rhizobiales bacteria in predatory ants reveals urease gene functions but no genes for nitrogen fixation.</title>
        <authorList>
            <person name="Neuvonen M.M."/>
            <person name="Tamarit D."/>
            <person name="Naslund K."/>
            <person name="Liebig J."/>
            <person name="Feldhaar H."/>
            <person name="Moran N.A."/>
            <person name="Guy L."/>
            <person name="Andersson S.G."/>
        </authorList>
    </citation>
    <scope>NUCLEOTIDE SEQUENCE [LARGE SCALE GENOMIC DNA]</scope>
    <source>
        <strain evidence="3 4">Hsal</strain>
    </source>
</reference>
<keyword evidence="1" id="KW-0732">Signal</keyword>
<dbReference type="Gene3D" id="1.10.10.2520">
    <property type="entry name" value="Cell wall hydrolase SleB, domain 1"/>
    <property type="match status" value="1"/>
</dbReference>
<gene>
    <name evidence="3" type="ORF">BHV28_15580</name>
</gene>
<evidence type="ECO:0000256" key="1">
    <source>
        <dbReference type="SAM" id="SignalP"/>
    </source>
</evidence>
<dbReference type="EMBL" id="CP017315">
    <property type="protein sequence ID" value="AQS42238.1"/>
    <property type="molecule type" value="Genomic_DNA"/>
</dbReference>
<feature type="domain" description="Cell wall hydrolase SleB" evidence="2">
    <location>
        <begin position="73"/>
        <end position="152"/>
    </location>
</feature>
<evidence type="ECO:0000259" key="2">
    <source>
        <dbReference type="Pfam" id="PF07486"/>
    </source>
</evidence>
<keyword evidence="3" id="KW-0378">Hydrolase</keyword>
<keyword evidence="4" id="KW-1185">Reference proteome</keyword>
<reference evidence="3 4" key="1">
    <citation type="journal article" date="2010" name="Science">
        <title>Genomic comparison of the ants Camponotus floridanus and Harpegnathos saltator.</title>
        <authorList>
            <person name="Bonasio R."/>
            <person name="Zhang G."/>
            <person name="Ye C."/>
            <person name="Mutti N.S."/>
            <person name="Fang X."/>
            <person name="Qin N."/>
            <person name="Donahue G."/>
            <person name="Yang P."/>
            <person name="Li Q."/>
            <person name="Li C."/>
            <person name="Zhang P."/>
            <person name="Huang Z."/>
            <person name="Berger S.L."/>
            <person name="Reinberg D."/>
            <person name="Wang J."/>
            <person name="Liebig J."/>
        </authorList>
    </citation>
    <scope>NUCLEOTIDE SEQUENCE [LARGE SCALE GENOMIC DNA]</scope>
    <source>
        <strain evidence="3 4">Hsal</strain>
    </source>
</reference>
<dbReference type="GO" id="GO:0016787">
    <property type="term" value="F:hydrolase activity"/>
    <property type="evidence" value="ECO:0007669"/>
    <property type="project" value="UniProtKB-KW"/>
</dbReference>
<dbReference type="STRING" id="1902579.BHV28_15580"/>
<accession>A0A1U9JWL3</accession>
<dbReference type="AlphaFoldDB" id="A0A1U9JWL3"/>
<dbReference type="Proteomes" id="UP000188912">
    <property type="component" value="Chromosome"/>
</dbReference>
<sequence>MPVLKKTNWMVWSGLIAAALLLSACQTTGGETSAPKKSVLASYKGYGYSSKKYPLSERRCLERVIFFEANRTSREGLIAVGTVVMNRVNSSHYPDTICAVVGQHKQFAPGALTRPVNMKQLPDVQEAADAVLRGERHPKLKNAMFFHTAGLKFPYDNMHYKLVAGGNAFYEKRRRDGTLSAPVNDQPYNVALAFAREEAGAAPQLPEQFDHMAEAAMAHNEPEIVQLTSVAVPLPRPAETDKALHHPVRAPAVLSLQEKTRIAPLPQVVPVPQLKVKPVIIGYALQSASDNI</sequence>
<feature type="signal peptide" evidence="1">
    <location>
        <begin position="1"/>
        <end position="29"/>
    </location>
</feature>
<feature type="chain" id="PRO_5012030149" evidence="1">
    <location>
        <begin position="30"/>
        <end position="292"/>
    </location>
</feature>
<name>A0A1U9JWL3_9HYPH</name>
<organism evidence="3 4">
    <name type="scientific">Candidatus Tokpelaia hoelldobleri</name>
    <dbReference type="NCBI Taxonomy" id="1902579"/>
    <lineage>
        <taxon>Bacteria</taxon>
        <taxon>Pseudomonadati</taxon>
        <taxon>Pseudomonadota</taxon>
        <taxon>Alphaproteobacteria</taxon>
        <taxon>Hyphomicrobiales</taxon>
        <taxon>Candidatus Tokpelaia</taxon>
    </lineage>
</organism>
<evidence type="ECO:0000313" key="3">
    <source>
        <dbReference type="EMBL" id="AQS42238.1"/>
    </source>
</evidence>
<protein>
    <submittedName>
        <fullName evidence="3">Cell wall hydrolase</fullName>
    </submittedName>
</protein>
<dbReference type="InterPro" id="IPR042047">
    <property type="entry name" value="SleB_dom1"/>
</dbReference>
<dbReference type="InterPro" id="IPR011105">
    <property type="entry name" value="Cell_wall_hydrolase_SleB"/>
</dbReference>